<name>A0A9W7AC51_9STRA</name>
<protein>
    <submittedName>
        <fullName evidence="1">Uncharacterized protein</fullName>
    </submittedName>
</protein>
<feature type="non-terminal residue" evidence="1">
    <location>
        <position position="69"/>
    </location>
</feature>
<feature type="non-terminal residue" evidence="1">
    <location>
        <position position="1"/>
    </location>
</feature>
<proteinExistence type="predicted"/>
<evidence type="ECO:0000313" key="2">
    <source>
        <dbReference type="Proteomes" id="UP001165082"/>
    </source>
</evidence>
<dbReference type="AlphaFoldDB" id="A0A9W7AC51"/>
<reference evidence="1" key="1">
    <citation type="submission" date="2022-07" db="EMBL/GenBank/DDBJ databases">
        <title>Genome analysis of Parmales, a sister group of diatoms, reveals the evolutionary specialization of diatoms from phago-mixotrophs to photoautotrophs.</title>
        <authorList>
            <person name="Ban H."/>
            <person name="Sato S."/>
            <person name="Yoshikawa S."/>
            <person name="Kazumasa Y."/>
            <person name="Nakamura Y."/>
            <person name="Ichinomiya M."/>
            <person name="Saitoh K."/>
            <person name="Sato N."/>
            <person name="Blanc-Mathieu R."/>
            <person name="Endo H."/>
            <person name="Kuwata A."/>
            <person name="Ogata H."/>
        </authorList>
    </citation>
    <scope>NUCLEOTIDE SEQUENCE</scope>
</reference>
<sequence length="69" mass="8091">EAISKAKKGVKHSAQHNEAIRTWWDEDTSDTEYMPGGAKYPEDMEGENLTNRKVRILWWDEDTSITEYM</sequence>
<evidence type="ECO:0000313" key="1">
    <source>
        <dbReference type="EMBL" id="GMH67951.1"/>
    </source>
</evidence>
<gene>
    <name evidence="1" type="ORF">TrRE_jg3423</name>
</gene>
<dbReference type="EMBL" id="BRXZ01004075">
    <property type="protein sequence ID" value="GMH67951.1"/>
    <property type="molecule type" value="Genomic_DNA"/>
</dbReference>
<dbReference type="Proteomes" id="UP001165082">
    <property type="component" value="Unassembled WGS sequence"/>
</dbReference>
<accession>A0A9W7AC51</accession>
<organism evidence="1 2">
    <name type="scientific">Triparma retinervis</name>
    <dbReference type="NCBI Taxonomy" id="2557542"/>
    <lineage>
        <taxon>Eukaryota</taxon>
        <taxon>Sar</taxon>
        <taxon>Stramenopiles</taxon>
        <taxon>Ochrophyta</taxon>
        <taxon>Bolidophyceae</taxon>
        <taxon>Parmales</taxon>
        <taxon>Triparmaceae</taxon>
        <taxon>Triparma</taxon>
    </lineage>
</organism>
<comment type="caution">
    <text evidence="1">The sequence shown here is derived from an EMBL/GenBank/DDBJ whole genome shotgun (WGS) entry which is preliminary data.</text>
</comment>
<keyword evidence="2" id="KW-1185">Reference proteome</keyword>